<comment type="caution">
    <text evidence="7">The sequence shown here is derived from an EMBL/GenBank/DDBJ whole genome shotgun (WGS) entry which is preliminary data.</text>
</comment>
<feature type="domain" description="Hydantoinase/oxoprolinase N-terminal" evidence="5">
    <location>
        <begin position="10"/>
        <end position="221"/>
    </location>
</feature>
<sequence length="1296" mass="139590">MPIAVSDKVRVCIDRGGTFTDVIAMSETKGDHLVKLLSVDPDNYADAPTEGVRRVLEWFTGATLPRSQPIDTSRIEYIRMGTTVATNALLERKGDRCALLITKGHADALEIAFQTRPHLFQLAVKKPDVLYSKVVEVDERVAPVWSEFLEEGKMVADNGDKLVKTASGVVIQELKALDPAPVTADLQALYDEGFRSLAIVFAHSYLYPDHEQQVAELARQVGFNNISVSSEIDTKIGFVARGQSATADAYLTPEVTRYLSGFSKGFKGKLEDAECRVSFMQSDGALADFRKFSGLRAILSGPAGGVVGFARTSYDPLEGSPVVGFDMGGTSTDVSRFSGSYDHVFGTTTAGITIQVPQLDINTVAAGGGSILTYKNKIFNVGPESAGAHPGPACYRKGGPLSVTDANLFLGRLHIDSFPKIFGPTEDMPLDYDIVRQKFEALTAEINDENGSSLTPAQVACGFINVADSAMARPIRALTEQRGFRTSAHNLSCFGGAGGQHATALAALLGMHNVIVHKYSSILSAYGMALADVAVDLSEPFVKEFSKDSMPEVESRFGDLRARALEQLQAQGVSDKVSYDCYLSLQYQGSDTTLMILRPEDDDFAKTFVQEHKREFAFALEAPIMIAGVRVRATAKSVADDLTGKSPYLEELKQLEASTQVVAPPKPFTTNSTYFEDIGAYSDIPLYRLQDLVPGVKVSGPAIILDNTQTVVLHPQNTATILKSHIFVDVGLGPRKDIDLTSVNPIQLSIFSHRFMGIAEQMCRALQKTAVSVSIKERLDFSCALFDGNGELVANAPNVPAHLGSMQYAVMYQAKKRQGQLRPGDLLVSNTPEAGGGHLPDITVIQPVFEDDGKEIVFWVAARGHHTDIGGLGGNSGHPNQTERWEEGVAFDSTFIVRDGVFNESEIVETFMQAGTYPGCKATKRIDHNISDLKAQCSACAVGTAQLHALFDEYGKAVVHFYMKAIRDNAAACTRDALKPYAGRTYRATDHFDDGTVVKVRIDVNDDGSAVFDFTGTGPEVLANFNAPQAITRSAILYCLKTISGQDIPMNAGVLAPLDIIIPDGTVLSASEDAAVSQGNGEVAQRVADIVFTAFNVMSGSHGSMNGTHLIYKKYTWAETTCGGASAGPSWHGQSAVHTNMTNTRIGDLELLETRFPAILREFSIRRGTGGAGKYRGGDGIRRVYEALLPMEASHDGQRRVIAPHGTEGGLDGERGASYLYKRVAKGGFRMVKLKPAHQVSMLPGEQLIVHTAGAGGWGTPEDADLPTLDKPSRVVPAPGARSLPFTKANGSVSQV</sequence>
<evidence type="ECO:0000256" key="2">
    <source>
        <dbReference type="SAM" id="MobiDB-lite"/>
    </source>
</evidence>
<evidence type="ECO:0000259" key="6">
    <source>
        <dbReference type="Pfam" id="PF19278"/>
    </source>
</evidence>
<dbReference type="GO" id="GO:0006749">
    <property type="term" value="P:glutathione metabolic process"/>
    <property type="evidence" value="ECO:0007669"/>
    <property type="project" value="TreeGrafter"/>
</dbReference>
<accession>A0A427XVT3</accession>
<protein>
    <recommendedName>
        <fullName evidence="9">5-oxoprolinase</fullName>
    </recommendedName>
</protein>
<gene>
    <name evidence="7" type="ORF">EHS25_005825</name>
</gene>
<proteinExistence type="inferred from homology"/>
<dbReference type="GO" id="GO:0017168">
    <property type="term" value="F:5-oxoprolinase (ATP-hydrolyzing) activity"/>
    <property type="evidence" value="ECO:0007669"/>
    <property type="project" value="TreeGrafter"/>
</dbReference>
<feature type="domain" description="Hydantoinase A/oxoprolinase" evidence="3">
    <location>
        <begin position="241"/>
        <end position="535"/>
    </location>
</feature>
<evidence type="ECO:0000313" key="7">
    <source>
        <dbReference type="EMBL" id="RSH82835.1"/>
    </source>
</evidence>
<reference evidence="7 8" key="1">
    <citation type="submission" date="2018-11" db="EMBL/GenBank/DDBJ databases">
        <title>Genome sequence of Saitozyma podzolica DSM 27192.</title>
        <authorList>
            <person name="Aliyu H."/>
            <person name="Gorte O."/>
            <person name="Ochsenreither K."/>
        </authorList>
    </citation>
    <scope>NUCLEOTIDE SEQUENCE [LARGE SCALE GENOMIC DNA]</scope>
    <source>
        <strain evidence="7 8">DSM 27192</strain>
    </source>
</reference>
<dbReference type="GO" id="GO:0005829">
    <property type="term" value="C:cytosol"/>
    <property type="evidence" value="ECO:0007669"/>
    <property type="project" value="TreeGrafter"/>
</dbReference>
<evidence type="ECO:0000313" key="8">
    <source>
        <dbReference type="Proteomes" id="UP000279259"/>
    </source>
</evidence>
<dbReference type="PANTHER" id="PTHR11365">
    <property type="entry name" value="5-OXOPROLINASE RELATED"/>
    <property type="match status" value="1"/>
</dbReference>
<evidence type="ECO:0000259" key="3">
    <source>
        <dbReference type="Pfam" id="PF01968"/>
    </source>
</evidence>
<feature type="domain" description="Acetophenone carboxylase-like C-terminal" evidence="6">
    <location>
        <begin position="551"/>
        <end position="726"/>
    </location>
</feature>
<evidence type="ECO:0000259" key="5">
    <source>
        <dbReference type="Pfam" id="PF05378"/>
    </source>
</evidence>
<dbReference type="InterPro" id="IPR045079">
    <property type="entry name" value="Oxoprolinase-like"/>
</dbReference>
<name>A0A427XVT3_9TREE</name>
<dbReference type="EMBL" id="RSCD01000026">
    <property type="protein sequence ID" value="RSH82835.1"/>
    <property type="molecule type" value="Genomic_DNA"/>
</dbReference>
<dbReference type="OrthoDB" id="3643at2759"/>
<evidence type="ECO:0008006" key="9">
    <source>
        <dbReference type="Google" id="ProtNLM"/>
    </source>
</evidence>
<evidence type="ECO:0000256" key="1">
    <source>
        <dbReference type="ARBA" id="ARBA00010403"/>
    </source>
</evidence>
<feature type="domain" description="Hydantoinase B/oxoprolinase" evidence="4">
    <location>
        <begin position="744"/>
        <end position="1261"/>
    </location>
</feature>
<dbReference type="InterPro" id="IPR008040">
    <property type="entry name" value="Hydant_A_N"/>
</dbReference>
<dbReference type="Proteomes" id="UP000279259">
    <property type="component" value="Unassembled WGS sequence"/>
</dbReference>
<dbReference type="InterPro" id="IPR049517">
    <property type="entry name" value="ACX-like_C"/>
</dbReference>
<comment type="similarity">
    <text evidence="1">Belongs to the oxoprolinase family.</text>
</comment>
<keyword evidence="8" id="KW-1185">Reference proteome</keyword>
<organism evidence="7 8">
    <name type="scientific">Saitozyma podzolica</name>
    <dbReference type="NCBI Taxonomy" id="1890683"/>
    <lineage>
        <taxon>Eukaryota</taxon>
        <taxon>Fungi</taxon>
        <taxon>Dikarya</taxon>
        <taxon>Basidiomycota</taxon>
        <taxon>Agaricomycotina</taxon>
        <taxon>Tremellomycetes</taxon>
        <taxon>Tremellales</taxon>
        <taxon>Trimorphomycetaceae</taxon>
        <taxon>Saitozyma</taxon>
    </lineage>
</organism>
<feature type="region of interest" description="Disordered" evidence="2">
    <location>
        <begin position="1275"/>
        <end position="1296"/>
    </location>
</feature>
<dbReference type="InterPro" id="IPR002821">
    <property type="entry name" value="Hydantoinase_A"/>
</dbReference>
<dbReference type="InterPro" id="IPR003692">
    <property type="entry name" value="Hydantoinase_B"/>
</dbReference>
<dbReference type="Pfam" id="PF02538">
    <property type="entry name" value="Hydantoinase_B"/>
    <property type="match status" value="1"/>
</dbReference>
<evidence type="ECO:0000259" key="4">
    <source>
        <dbReference type="Pfam" id="PF02538"/>
    </source>
</evidence>
<dbReference type="PANTHER" id="PTHR11365:SF26">
    <property type="entry name" value="5-OXOPROLINASE"/>
    <property type="match status" value="1"/>
</dbReference>
<dbReference type="Pfam" id="PF05378">
    <property type="entry name" value="Hydant_A_N"/>
    <property type="match status" value="1"/>
</dbReference>
<dbReference type="Pfam" id="PF01968">
    <property type="entry name" value="Hydantoinase_A"/>
    <property type="match status" value="1"/>
</dbReference>
<dbReference type="STRING" id="1890683.A0A427XVT3"/>
<dbReference type="Pfam" id="PF19278">
    <property type="entry name" value="Hydant_A_C"/>
    <property type="match status" value="1"/>
</dbReference>